<dbReference type="GO" id="GO:0006166">
    <property type="term" value="P:purine ribonucleoside salvage"/>
    <property type="evidence" value="ECO:0007669"/>
    <property type="project" value="TreeGrafter"/>
</dbReference>
<evidence type="ECO:0000313" key="20">
    <source>
        <dbReference type="Proteomes" id="UP000824260"/>
    </source>
</evidence>
<evidence type="ECO:0000256" key="7">
    <source>
        <dbReference type="ARBA" id="ARBA00022553"/>
    </source>
</evidence>
<evidence type="ECO:0000256" key="11">
    <source>
        <dbReference type="ARBA" id="ARBA00039995"/>
    </source>
</evidence>
<keyword evidence="8 14" id="KW-0479">Metal-binding</keyword>
<evidence type="ECO:0000256" key="10">
    <source>
        <dbReference type="ARBA" id="ARBA00023235"/>
    </source>
</evidence>
<feature type="domain" description="Alpha-D-phosphohexomutase alpha/beta/alpha" evidence="16">
    <location>
        <begin position="40"/>
        <end position="172"/>
    </location>
</feature>
<dbReference type="SUPFAM" id="SSF53738">
    <property type="entry name" value="Phosphoglucomutase, first 3 domains"/>
    <property type="match status" value="3"/>
</dbReference>
<evidence type="ECO:0000256" key="9">
    <source>
        <dbReference type="ARBA" id="ARBA00022842"/>
    </source>
</evidence>
<evidence type="ECO:0000256" key="8">
    <source>
        <dbReference type="ARBA" id="ARBA00022723"/>
    </source>
</evidence>
<evidence type="ECO:0000256" key="14">
    <source>
        <dbReference type="RuleBase" id="RU004326"/>
    </source>
</evidence>
<dbReference type="Pfam" id="PF02880">
    <property type="entry name" value="PGM_PMM_III"/>
    <property type="match status" value="1"/>
</dbReference>
<evidence type="ECO:0000256" key="2">
    <source>
        <dbReference type="ARBA" id="ARBA00001946"/>
    </source>
</evidence>
<reference evidence="19" key="1">
    <citation type="submission" date="2020-10" db="EMBL/GenBank/DDBJ databases">
        <authorList>
            <person name="Gilroy R."/>
        </authorList>
    </citation>
    <scope>NUCLEOTIDE SEQUENCE</scope>
    <source>
        <strain evidence="19">ChiSjej6B24-2974</strain>
    </source>
</reference>
<organism evidence="19 20">
    <name type="scientific">Candidatus Pullichristensenella stercorigallinarum</name>
    <dbReference type="NCBI Taxonomy" id="2840909"/>
    <lineage>
        <taxon>Bacteria</taxon>
        <taxon>Bacillati</taxon>
        <taxon>Bacillota</taxon>
        <taxon>Clostridia</taxon>
        <taxon>Candidatus Pullichristensenella</taxon>
    </lineage>
</organism>
<evidence type="ECO:0000259" key="16">
    <source>
        <dbReference type="Pfam" id="PF02878"/>
    </source>
</evidence>
<dbReference type="GO" id="GO:0008973">
    <property type="term" value="F:phosphopentomutase activity"/>
    <property type="evidence" value="ECO:0007669"/>
    <property type="project" value="TreeGrafter"/>
</dbReference>
<dbReference type="Proteomes" id="UP000824260">
    <property type="component" value="Unassembled WGS sequence"/>
</dbReference>
<dbReference type="InterPro" id="IPR005844">
    <property type="entry name" value="A-D-PHexomutase_a/b/a-I"/>
</dbReference>
<dbReference type="PANTHER" id="PTHR45745:SF1">
    <property type="entry name" value="PHOSPHOGLUCOMUTASE 2B-RELATED"/>
    <property type="match status" value="1"/>
</dbReference>
<dbReference type="InterPro" id="IPR005841">
    <property type="entry name" value="Alpha-D-phosphohexomutase_SF"/>
</dbReference>
<name>A0A9D0ZNV4_9FIRM</name>
<evidence type="ECO:0000256" key="4">
    <source>
        <dbReference type="ARBA" id="ARBA00005189"/>
    </source>
</evidence>
<evidence type="ECO:0000313" key="19">
    <source>
        <dbReference type="EMBL" id="HIQ84063.1"/>
    </source>
</evidence>
<evidence type="ECO:0000256" key="12">
    <source>
        <dbReference type="ARBA" id="ARBA00041398"/>
    </source>
</evidence>
<dbReference type="Pfam" id="PF02878">
    <property type="entry name" value="PGM_PMM_I"/>
    <property type="match status" value="1"/>
</dbReference>
<comment type="cofactor">
    <cofactor evidence="2">
        <name>Mg(2+)</name>
        <dbReference type="ChEBI" id="CHEBI:18420"/>
    </cofactor>
</comment>
<dbReference type="PANTHER" id="PTHR45745">
    <property type="entry name" value="PHOSPHOMANNOMUTASE 45A"/>
    <property type="match status" value="1"/>
</dbReference>
<dbReference type="Gene3D" id="3.40.120.10">
    <property type="entry name" value="Alpha-D-Glucose-1,6-Bisphosphate, subunit A, domain 3"/>
    <property type="match status" value="3"/>
</dbReference>
<dbReference type="InterPro" id="IPR005846">
    <property type="entry name" value="A-D-PHexomutase_a/b/a-III"/>
</dbReference>
<dbReference type="GO" id="GO:0000287">
    <property type="term" value="F:magnesium ion binding"/>
    <property type="evidence" value="ECO:0007669"/>
    <property type="project" value="InterPro"/>
</dbReference>
<feature type="domain" description="Alpha-D-phosphohexomutase alpha/beta/alpha" evidence="18">
    <location>
        <begin position="322"/>
        <end position="448"/>
    </location>
</feature>
<comment type="pathway">
    <text evidence="4">Lipid metabolism.</text>
</comment>
<dbReference type="Pfam" id="PF00408">
    <property type="entry name" value="PGM_PMM_IV"/>
    <property type="match status" value="1"/>
</dbReference>
<dbReference type="PRINTS" id="PR00509">
    <property type="entry name" value="PGMPMM"/>
</dbReference>
<dbReference type="EMBL" id="DVFZ01000122">
    <property type="protein sequence ID" value="HIQ84063.1"/>
    <property type="molecule type" value="Genomic_DNA"/>
</dbReference>
<feature type="domain" description="Alpha-D-phosphohexomutase C-terminal" evidence="15">
    <location>
        <begin position="501"/>
        <end position="538"/>
    </location>
</feature>
<evidence type="ECO:0000259" key="18">
    <source>
        <dbReference type="Pfam" id="PF02880"/>
    </source>
</evidence>
<dbReference type="CDD" id="cd05799">
    <property type="entry name" value="PGM2"/>
    <property type="match status" value="1"/>
</dbReference>
<evidence type="ECO:0000256" key="13">
    <source>
        <dbReference type="ARBA" id="ARBA00041467"/>
    </source>
</evidence>
<comment type="pathway">
    <text evidence="3">Glycolipid metabolism; diglucosyl-diacylglycerol biosynthesis.</text>
</comment>
<dbReference type="Gene3D" id="3.30.310.50">
    <property type="entry name" value="Alpha-D-phosphohexomutase, C-terminal domain"/>
    <property type="match status" value="1"/>
</dbReference>
<evidence type="ECO:0000256" key="5">
    <source>
        <dbReference type="ARBA" id="ARBA00010231"/>
    </source>
</evidence>
<comment type="caution">
    <text evidence="19">The sequence shown here is derived from an EMBL/GenBank/DDBJ whole genome shotgun (WGS) entry which is preliminary data.</text>
</comment>
<feature type="domain" description="Alpha-D-phosphohexomutase alpha/beta/alpha" evidence="17">
    <location>
        <begin position="205"/>
        <end position="313"/>
    </location>
</feature>
<dbReference type="InterPro" id="IPR016055">
    <property type="entry name" value="A-D-PHexomutase_a/b/a-I/II/III"/>
</dbReference>
<dbReference type="PROSITE" id="PS00710">
    <property type="entry name" value="PGM_PMM"/>
    <property type="match status" value="1"/>
</dbReference>
<accession>A0A9D0ZNV4</accession>
<dbReference type="InterPro" id="IPR016066">
    <property type="entry name" value="A-D-PHexomutase_CS"/>
</dbReference>
<dbReference type="InterPro" id="IPR036900">
    <property type="entry name" value="A-D-PHexomutase_C_sf"/>
</dbReference>
<dbReference type="AlphaFoldDB" id="A0A9D0ZNV4"/>
<gene>
    <name evidence="19" type="ORF">IAA52_13315</name>
</gene>
<keyword evidence="7" id="KW-0597">Phosphoprotein</keyword>
<dbReference type="GO" id="GO:0004614">
    <property type="term" value="F:phosphoglucomutase activity"/>
    <property type="evidence" value="ECO:0007669"/>
    <property type="project" value="UniProtKB-EC"/>
</dbReference>
<dbReference type="InterPro" id="IPR005845">
    <property type="entry name" value="A-D-PHexomutase_a/b/a-II"/>
</dbReference>
<dbReference type="EC" id="5.4.2.2" evidence="6"/>
<dbReference type="SUPFAM" id="SSF55957">
    <property type="entry name" value="Phosphoglucomutase, C-terminal domain"/>
    <property type="match status" value="1"/>
</dbReference>
<evidence type="ECO:0000256" key="3">
    <source>
        <dbReference type="ARBA" id="ARBA00005164"/>
    </source>
</evidence>
<reference evidence="19" key="2">
    <citation type="journal article" date="2021" name="PeerJ">
        <title>Extensive microbial diversity within the chicken gut microbiome revealed by metagenomics and culture.</title>
        <authorList>
            <person name="Gilroy R."/>
            <person name="Ravi A."/>
            <person name="Getino M."/>
            <person name="Pursley I."/>
            <person name="Horton D.L."/>
            <person name="Alikhan N.F."/>
            <person name="Baker D."/>
            <person name="Gharbi K."/>
            <person name="Hall N."/>
            <person name="Watson M."/>
            <person name="Adriaenssens E.M."/>
            <person name="Foster-Nyarko E."/>
            <person name="Jarju S."/>
            <person name="Secka A."/>
            <person name="Antonio M."/>
            <person name="Oren A."/>
            <person name="Chaudhuri R.R."/>
            <person name="La Ragione R."/>
            <person name="Hildebrand F."/>
            <person name="Pallen M.J."/>
        </authorList>
    </citation>
    <scope>NUCLEOTIDE SEQUENCE</scope>
    <source>
        <strain evidence="19">ChiSjej6B24-2974</strain>
    </source>
</reference>
<protein>
    <recommendedName>
        <fullName evidence="11">Phosphoglucomutase</fullName>
        <ecNumber evidence="6">5.4.2.2</ecNumber>
    </recommendedName>
    <alternativeName>
        <fullName evidence="13">Alpha-phosphoglucomutase</fullName>
    </alternativeName>
    <alternativeName>
        <fullName evidence="12">Glucose phosphomutase</fullName>
    </alternativeName>
</protein>
<dbReference type="Pfam" id="PF02879">
    <property type="entry name" value="PGM_PMM_II"/>
    <property type="match status" value="1"/>
</dbReference>
<evidence type="ECO:0000259" key="17">
    <source>
        <dbReference type="Pfam" id="PF02879"/>
    </source>
</evidence>
<comment type="similarity">
    <text evidence="5 14">Belongs to the phosphohexose mutase family.</text>
</comment>
<dbReference type="GO" id="GO:0005975">
    <property type="term" value="P:carbohydrate metabolic process"/>
    <property type="evidence" value="ECO:0007669"/>
    <property type="project" value="InterPro"/>
</dbReference>
<keyword evidence="9 14" id="KW-0460">Magnesium</keyword>
<evidence type="ECO:0000256" key="1">
    <source>
        <dbReference type="ARBA" id="ARBA00000443"/>
    </source>
</evidence>
<dbReference type="InterPro" id="IPR005843">
    <property type="entry name" value="A-D-PHexomutase_C"/>
</dbReference>
<sequence length="558" mass="61484">MQEYQNWLALTAGNEQEQAELRALENDPAELEDRFYRELSFGTAGMRGVLGLGSNRMNRYTVGRVTLALAALVNEHEGGAQRGVAIGYDSRNFSQEFARETALILASQGIKAYLFDSLRPVPVLSFTVRHLHCLAGVVITASHNPSKYNGYKVYWEDGGQLPPDRAAIITGRLSGIGYGDARPMDENEAREKGLLVTIPPEVDDAYIATVKKLAVNPELTREMGKTLKIVYTPLHGSGNIPVRRVLKEIGMENVYVVPEQELPNGNFPTVRVPNPEEKDAFNLAVALQKKLGADLCVGTDPDCDRVGVACLTESGDVRLLTGNQIGCILLHYILSQKKALGTLPKNAAAVKSIVSTDMAYNICLEFDTEIFDVLTGFKFIAEKIQQFEETGSNTFEFGFEESYGFLSGTDVRDKDGVNAVMLIAEAACFYKKMNMTLVDAIEALYKEYGVFGERTVSITLPGKDGLEKMQSIMRTLREVGVEKVGPSRVMSTRDYLRSEPKSDVLYYVLEQGWTCVRPSGTEPKIKIYAGAVSESHAETDALLDAYVESMRKLMGVDA</sequence>
<evidence type="ECO:0000256" key="6">
    <source>
        <dbReference type="ARBA" id="ARBA00012728"/>
    </source>
</evidence>
<comment type="catalytic activity">
    <reaction evidence="1">
        <text>alpha-D-glucose 1-phosphate = alpha-D-glucose 6-phosphate</text>
        <dbReference type="Rhea" id="RHEA:23536"/>
        <dbReference type="ChEBI" id="CHEBI:58225"/>
        <dbReference type="ChEBI" id="CHEBI:58601"/>
        <dbReference type="EC" id="5.4.2.2"/>
    </reaction>
</comment>
<evidence type="ECO:0000259" key="15">
    <source>
        <dbReference type="Pfam" id="PF00408"/>
    </source>
</evidence>
<proteinExistence type="inferred from homology"/>
<keyword evidence="10" id="KW-0413">Isomerase</keyword>